<dbReference type="SUPFAM" id="SSF48452">
    <property type="entry name" value="TPR-like"/>
    <property type="match status" value="2"/>
</dbReference>
<feature type="repeat" description="TPR" evidence="1">
    <location>
        <begin position="372"/>
        <end position="405"/>
    </location>
</feature>
<dbReference type="EMBL" id="JACLCP010000003">
    <property type="protein sequence ID" value="MBC2845674.1"/>
    <property type="molecule type" value="Genomic_DNA"/>
</dbReference>
<organism evidence="2 3">
    <name type="scientific">Winogradskyella flava</name>
    <dbReference type="NCBI Taxonomy" id="1884876"/>
    <lineage>
        <taxon>Bacteria</taxon>
        <taxon>Pseudomonadati</taxon>
        <taxon>Bacteroidota</taxon>
        <taxon>Flavobacteriia</taxon>
        <taxon>Flavobacteriales</taxon>
        <taxon>Flavobacteriaceae</taxon>
        <taxon>Winogradskyella</taxon>
    </lineage>
</organism>
<evidence type="ECO:0000256" key="1">
    <source>
        <dbReference type="PROSITE-ProRule" id="PRU00339"/>
    </source>
</evidence>
<dbReference type="AlphaFoldDB" id="A0A842IUT4"/>
<dbReference type="GO" id="GO:0051301">
    <property type="term" value="P:cell division"/>
    <property type="evidence" value="ECO:0007669"/>
    <property type="project" value="TreeGrafter"/>
</dbReference>
<dbReference type="InterPro" id="IPR011990">
    <property type="entry name" value="TPR-like_helical_dom_sf"/>
</dbReference>
<name>A0A842IUT4_9FLAO</name>
<dbReference type="Gene3D" id="1.25.40.10">
    <property type="entry name" value="Tetratricopeptide repeat domain"/>
    <property type="match status" value="3"/>
</dbReference>
<dbReference type="Pfam" id="PF13181">
    <property type="entry name" value="TPR_8"/>
    <property type="match status" value="3"/>
</dbReference>
<dbReference type="PROSITE" id="PS50005">
    <property type="entry name" value="TPR"/>
    <property type="match status" value="4"/>
</dbReference>
<dbReference type="InterPro" id="IPR019734">
    <property type="entry name" value="TPR_rpt"/>
</dbReference>
<evidence type="ECO:0000313" key="3">
    <source>
        <dbReference type="Proteomes" id="UP000533900"/>
    </source>
</evidence>
<dbReference type="SMART" id="SM00028">
    <property type="entry name" value="TPR"/>
    <property type="match status" value="10"/>
</dbReference>
<dbReference type="Proteomes" id="UP000533900">
    <property type="component" value="Unassembled WGS sequence"/>
</dbReference>
<accession>A0A842IUT4</accession>
<feature type="repeat" description="TPR" evidence="1">
    <location>
        <begin position="270"/>
        <end position="303"/>
    </location>
</feature>
<keyword evidence="3" id="KW-1185">Reference proteome</keyword>
<feature type="repeat" description="TPR" evidence="1">
    <location>
        <begin position="134"/>
        <end position="167"/>
    </location>
</feature>
<evidence type="ECO:0000313" key="2">
    <source>
        <dbReference type="EMBL" id="MBC2845674.1"/>
    </source>
</evidence>
<keyword evidence="1" id="KW-0802">TPR repeat</keyword>
<comment type="caution">
    <text evidence="2">The sequence shown here is derived from an EMBL/GenBank/DDBJ whole genome shotgun (WGS) entry which is preliminary data.</text>
</comment>
<reference evidence="2" key="1">
    <citation type="submission" date="2020-08" db="EMBL/GenBank/DDBJ databases">
        <title>Winogradskyella ouciana sp. nov., isolated from the hadal seawater of the Mariana Trench.</title>
        <authorList>
            <person name="He X."/>
        </authorList>
    </citation>
    <scope>NUCLEOTIDE SEQUENCE [LARGE SCALE GENOMIC DNA]</scope>
    <source>
        <strain evidence="2">KCTC 52348</strain>
    </source>
</reference>
<dbReference type="PANTHER" id="PTHR12558:SF44">
    <property type="entry name" value="TETRATRICOPEPTIDE REPEAT-CONTAINING PROTEIN"/>
    <property type="match status" value="1"/>
</dbReference>
<dbReference type="Pfam" id="PF13414">
    <property type="entry name" value="TPR_11"/>
    <property type="match status" value="1"/>
</dbReference>
<sequence>MNYSQNDENFPLTRFESMLKTNDILFFDSDEFENIIHHYLENGKIALAKRAIKLGLEQHPTSINLRLFQVEILVIENKFSEADDILDMLHDLEPHNEEIFIQKANVLSKQDEHEKAIDTLLVAIDMSSTPSDDADLYALVGMEYLFLDQFENAIIYFKKCLETDTTDYSALHNIVYCYDFLDKNEEAIEYLNEFLDSHPYCEVAWHQLGRQYFAIKEYTKANAAFDFAIISDDTFVGAYIEKGKVLEKLKHYEDAIENYKITLALDEPTSFALLRIGHCYEKLGKEDMALQFFRKTVEEDALLDKGWIAITKFFMKRLNYQKALHYINKAVNIDGENVLYWKLFATINKRLNFLEEAEQGYKRSLELGNYELETWLDRSDILTALGEYEAAIYNLIQAAEFYPENAEIEYRLGGLYFTTLQTEEGRFHLKNAVRLNLDYSFIISELFPKLNDRPMVKAIISESKKASN</sequence>
<feature type="repeat" description="TPR" evidence="1">
    <location>
        <begin position="236"/>
        <end position="269"/>
    </location>
</feature>
<dbReference type="PANTHER" id="PTHR12558">
    <property type="entry name" value="CELL DIVISION CYCLE 16,23,27"/>
    <property type="match status" value="1"/>
</dbReference>
<dbReference type="RefSeq" id="WP_185789391.1">
    <property type="nucleotide sequence ID" value="NZ_JACLCP010000003.1"/>
</dbReference>
<protein>
    <submittedName>
        <fullName evidence="2">Tetratricopeptide repeat protein</fullName>
    </submittedName>
</protein>
<gene>
    <name evidence="2" type="ORF">H7F21_11270</name>
</gene>
<proteinExistence type="predicted"/>